<feature type="transmembrane region" description="Helical" evidence="1">
    <location>
        <begin position="37"/>
        <end position="55"/>
    </location>
</feature>
<comment type="caution">
    <text evidence="2">The sequence shown here is derived from an EMBL/GenBank/DDBJ whole genome shotgun (WGS) entry which is preliminary data.</text>
</comment>
<feature type="transmembrane region" description="Helical" evidence="1">
    <location>
        <begin position="12"/>
        <end position="31"/>
    </location>
</feature>
<dbReference type="RefSeq" id="WP_013663913.1">
    <property type="nucleotide sequence ID" value="NZ_JBHLWO010000001.1"/>
</dbReference>
<evidence type="ECO:0000313" key="2">
    <source>
        <dbReference type="EMBL" id="MFC0316684.1"/>
    </source>
</evidence>
<gene>
    <name evidence="2" type="ORF">ACFFI0_00135</name>
</gene>
<protein>
    <submittedName>
        <fullName evidence="2">Uncharacterized protein</fullName>
    </submittedName>
</protein>
<keyword evidence="1" id="KW-0472">Membrane</keyword>
<sequence>MKAHIERKIIRWIHIILSIPILGYIYGPVAALTYPALAVKFVFLPIIILSGFWLWKGSLVKKWIRKSADRKRVLK</sequence>
<name>A0ABV6HCR6_9SPHI</name>
<accession>A0ABV6HCR6</accession>
<keyword evidence="1" id="KW-0812">Transmembrane</keyword>
<proteinExistence type="predicted"/>
<keyword evidence="3" id="KW-1185">Reference proteome</keyword>
<keyword evidence="1" id="KW-1133">Transmembrane helix</keyword>
<evidence type="ECO:0000256" key="1">
    <source>
        <dbReference type="SAM" id="Phobius"/>
    </source>
</evidence>
<evidence type="ECO:0000313" key="3">
    <source>
        <dbReference type="Proteomes" id="UP001589774"/>
    </source>
</evidence>
<reference evidence="2 3" key="1">
    <citation type="submission" date="2024-09" db="EMBL/GenBank/DDBJ databases">
        <authorList>
            <person name="Sun Q."/>
            <person name="Mori K."/>
        </authorList>
    </citation>
    <scope>NUCLEOTIDE SEQUENCE [LARGE SCALE GENOMIC DNA]</scope>
    <source>
        <strain evidence="2 3">CCM 7765</strain>
    </source>
</reference>
<dbReference type="Proteomes" id="UP001589774">
    <property type="component" value="Unassembled WGS sequence"/>
</dbReference>
<organism evidence="2 3">
    <name type="scientific">Olivibacter oleidegradans</name>
    <dbReference type="NCBI Taxonomy" id="760123"/>
    <lineage>
        <taxon>Bacteria</taxon>
        <taxon>Pseudomonadati</taxon>
        <taxon>Bacteroidota</taxon>
        <taxon>Sphingobacteriia</taxon>
        <taxon>Sphingobacteriales</taxon>
        <taxon>Sphingobacteriaceae</taxon>
        <taxon>Olivibacter</taxon>
    </lineage>
</organism>
<dbReference type="EMBL" id="JBHLWO010000001">
    <property type="protein sequence ID" value="MFC0316684.1"/>
    <property type="molecule type" value="Genomic_DNA"/>
</dbReference>